<gene>
    <name evidence="2" type="ORF">DO021_19620</name>
    <name evidence="1" type="ORF">EYB58_16220</name>
</gene>
<dbReference type="EMBL" id="QLNI01000052">
    <property type="protein sequence ID" value="RAM00328.1"/>
    <property type="molecule type" value="Genomic_DNA"/>
</dbReference>
<evidence type="ECO:0000313" key="3">
    <source>
        <dbReference type="Proteomes" id="UP000248798"/>
    </source>
</evidence>
<keyword evidence="4" id="KW-1185">Reference proteome</keyword>
<dbReference type="Proteomes" id="UP000248798">
    <property type="component" value="Unassembled WGS sequence"/>
</dbReference>
<name>A0A328F712_9BACT</name>
<sequence>MAGASFSMDFHRINRVLGSAVTVLNDRQELAETLGEQFVSATLGRFETGTGPDGEEWAKSARAENESGRTLVDKGGLKGSINYEASSTAVAVGTSDQVKGAIHQFGGTIKPKSAGALKFKTPNGFVITKKVEIPARPYIGLNQEDVDEAAETIRLFMQRGLGGR</sequence>
<proteinExistence type="predicted"/>
<dbReference type="Proteomes" id="UP000293902">
    <property type="component" value="Chromosome"/>
</dbReference>
<evidence type="ECO:0000313" key="4">
    <source>
        <dbReference type="Proteomes" id="UP000293902"/>
    </source>
</evidence>
<dbReference type="NCBIfam" id="TIGR01635">
    <property type="entry name" value="tail_comp_S"/>
    <property type="match status" value="1"/>
</dbReference>
<evidence type="ECO:0000313" key="1">
    <source>
        <dbReference type="EMBL" id="QBH14326.1"/>
    </source>
</evidence>
<dbReference type="InterPro" id="IPR006522">
    <property type="entry name" value="Phage_virion_morphogenesis"/>
</dbReference>
<accession>A0A328F712</accession>
<reference evidence="1 4" key="2">
    <citation type="submission" date="2019-02" db="EMBL/GenBank/DDBJ databases">
        <title>Complete genome sequence of Desulfobacter hydrogenophilus AcRS1.</title>
        <authorList>
            <person name="Marietou A."/>
            <person name="Lund M.B."/>
            <person name="Marshall I.P.G."/>
            <person name="Schreiber L."/>
            <person name="Jorgensen B."/>
        </authorList>
    </citation>
    <scope>NUCLEOTIDE SEQUENCE [LARGE SCALE GENOMIC DNA]</scope>
    <source>
        <strain evidence="1 4">AcRS1</strain>
    </source>
</reference>
<organism evidence="2 3">
    <name type="scientific">Desulfobacter hydrogenophilus</name>
    <dbReference type="NCBI Taxonomy" id="2291"/>
    <lineage>
        <taxon>Bacteria</taxon>
        <taxon>Pseudomonadati</taxon>
        <taxon>Thermodesulfobacteriota</taxon>
        <taxon>Desulfobacteria</taxon>
        <taxon>Desulfobacterales</taxon>
        <taxon>Desulfobacteraceae</taxon>
        <taxon>Desulfobacter</taxon>
    </lineage>
</organism>
<dbReference type="RefSeq" id="WP_111959833.1">
    <property type="nucleotide sequence ID" value="NZ_CP036313.1"/>
</dbReference>
<dbReference type="AlphaFoldDB" id="A0A328F712"/>
<dbReference type="EMBL" id="CP036313">
    <property type="protein sequence ID" value="QBH14326.1"/>
    <property type="molecule type" value="Genomic_DNA"/>
</dbReference>
<protein>
    <submittedName>
        <fullName evidence="2">Phage virion morphogenesis protein</fullName>
    </submittedName>
</protein>
<dbReference type="OrthoDB" id="2081253at2"/>
<dbReference type="Pfam" id="PF05069">
    <property type="entry name" value="Phage_tail_S"/>
    <property type="match status" value="1"/>
</dbReference>
<evidence type="ECO:0000313" key="2">
    <source>
        <dbReference type="EMBL" id="RAM00328.1"/>
    </source>
</evidence>
<reference evidence="2 3" key="1">
    <citation type="submission" date="2018-06" db="EMBL/GenBank/DDBJ databases">
        <title>Complete Genome Sequence of Desulfobacter hydrogenophilus (DSM3380).</title>
        <authorList>
            <person name="Marietou A."/>
            <person name="Schreiber L."/>
            <person name="Marshall I."/>
            <person name="Jorgensen B."/>
        </authorList>
    </citation>
    <scope>NUCLEOTIDE SEQUENCE [LARGE SCALE GENOMIC DNA]</scope>
    <source>
        <strain evidence="2 3">DSM 3380</strain>
    </source>
</reference>